<gene>
    <name evidence="1" type="ORF">HLB44_03450</name>
</gene>
<comment type="caution">
    <text evidence="1">The sequence shown here is derived from an EMBL/GenBank/DDBJ whole genome shotgun (WGS) entry which is preliminary data.</text>
</comment>
<sequence>MNPLPIFFRSVAPLPVVLPTTAWQIRIPTAPPPAPPPPLSLRFFARDRSVFIDGEYLIKGVAGAICWKLARRHADTAQADFTTRELRLAADELGLPDVKDNVDVRLLLLQRRLAERGGALRIERTGRGRYRFVVAGRSLRLQAED</sequence>
<dbReference type="EMBL" id="JABRWJ010000001">
    <property type="protein sequence ID" value="NRF66039.1"/>
    <property type="molecule type" value="Genomic_DNA"/>
</dbReference>
<reference evidence="1 2" key="1">
    <citation type="submission" date="2020-05" db="EMBL/GenBank/DDBJ databases">
        <title>Aquincola sp. isolate from soil.</title>
        <authorList>
            <person name="Han J."/>
            <person name="Kim D.-U."/>
        </authorList>
    </citation>
    <scope>NUCLEOTIDE SEQUENCE [LARGE SCALE GENOMIC DNA]</scope>
    <source>
        <strain evidence="1 2">S2</strain>
    </source>
</reference>
<evidence type="ECO:0008006" key="3">
    <source>
        <dbReference type="Google" id="ProtNLM"/>
    </source>
</evidence>
<accession>A0ABX2EAC9</accession>
<dbReference type="RefSeq" id="WP_173120597.1">
    <property type="nucleotide sequence ID" value="NZ_JABRWJ010000001.1"/>
</dbReference>
<proteinExistence type="predicted"/>
<evidence type="ECO:0000313" key="2">
    <source>
        <dbReference type="Proteomes" id="UP000737171"/>
    </source>
</evidence>
<protein>
    <recommendedName>
        <fullName evidence="3">OmpR/PhoB-type domain-containing protein</fullName>
    </recommendedName>
</protein>
<evidence type="ECO:0000313" key="1">
    <source>
        <dbReference type="EMBL" id="NRF66039.1"/>
    </source>
</evidence>
<organism evidence="1 2">
    <name type="scientific">Pseudaquabacterium terrae</name>
    <dbReference type="NCBI Taxonomy" id="2732868"/>
    <lineage>
        <taxon>Bacteria</taxon>
        <taxon>Pseudomonadati</taxon>
        <taxon>Pseudomonadota</taxon>
        <taxon>Betaproteobacteria</taxon>
        <taxon>Burkholderiales</taxon>
        <taxon>Sphaerotilaceae</taxon>
        <taxon>Pseudaquabacterium</taxon>
    </lineage>
</organism>
<dbReference type="Proteomes" id="UP000737171">
    <property type="component" value="Unassembled WGS sequence"/>
</dbReference>
<name>A0ABX2EAC9_9BURK</name>
<keyword evidence="2" id="KW-1185">Reference proteome</keyword>